<dbReference type="EC" id="3.2.1.21" evidence="3 10"/>
<dbReference type="GO" id="GO:0004565">
    <property type="term" value="F:beta-galactosidase activity"/>
    <property type="evidence" value="ECO:0007669"/>
    <property type="project" value="UniProtKB-EC"/>
</dbReference>
<accession>A0ABQ7FIZ6</accession>
<evidence type="ECO:0000256" key="1">
    <source>
        <dbReference type="ARBA" id="ARBA00000448"/>
    </source>
</evidence>
<comment type="catalytic activity">
    <reaction evidence="1 10">
        <text>Hydrolysis of terminal, non-reducing beta-D-glucosyl residues with release of beta-D-glucose.</text>
        <dbReference type="EC" id="3.2.1.21"/>
    </reaction>
</comment>
<evidence type="ECO:0000256" key="7">
    <source>
        <dbReference type="ARBA" id="ARBA00023295"/>
    </source>
</evidence>
<evidence type="ECO:0000256" key="2">
    <source>
        <dbReference type="ARBA" id="ARBA00010838"/>
    </source>
</evidence>
<reference evidence="11 12" key="1">
    <citation type="submission" date="2019-10" db="EMBL/GenBank/DDBJ databases">
        <title>Streptomyces tenebrisbrunneis sp.nov., an endogenous actinomycete isolated from of Lycium ruthenicum.</title>
        <authorList>
            <person name="Ma L."/>
        </authorList>
    </citation>
    <scope>NUCLEOTIDE SEQUENCE [LARGE SCALE GENOMIC DNA]</scope>
    <source>
        <strain evidence="11 12">TRM 66187</strain>
    </source>
</reference>
<evidence type="ECO:0000256" key="5">
    <source>
        <dbReference type="ARBA" id="ARBA00023001"/>
    </source>
</evidence>
<comment type="similarity">
    <text evidence="2 10">Belongs to the glycosyl hydrolase 1 family.</text>
</comment>
<dbReference type="PRINTS" id="PR00131">
    <property type="entry name" value="GLHYDRLASE1"/>
</dbReference>
<dbReference type="InterPro" id="IPR001360">
    <property type="entry name" value="Glyco_hydro_1"/>
</dbReference>
<keyword evidence="12" id="KW-1185">Reference proteome</keyword>
<dbReference type="PANTHER" id="PTHR10353">
    <property type="entry name" value="GLYCOSYL HYDROLASE"/>
    <property type="match status" value="1"/>
</dbReference>
<keyword evidence="8" id="KW-0624">Polysaccharide degradation</keyword>
<sequence>MHDEQTAVAPASSRSQDAAFPNGFLWGVATSAYQIEGAVQADGRGASVWDTFAHTPGRVVGGDTGDVAADHYHRYPEDVALMSELGLGGYRFSVSWPRIQADGTGPANQRGLDFYKRLVDSLLERNIEPAVTLYHWDLPQALEDEGGWLNRDTAYRFAEYAAHVREGLGDRVRLWTTLNEPWCAAFLGYGEGKHAPGVQDTKGSLKAAHHLLLAHGLAVPALRSAAPGPIEIGTTLNFYPVSAASEDPADQDAAHRIDILQNRIFLDPVMQSRYPADILAHVEKVTGTDHIHDGDEAAIGAPIDFLGVNYYTSYHVAGGGESDGSASPWPGAEDVRFLHCGRPETGIGWEIDSDGLLTQLERINADYPGIKILITENGAAFDDTITPDGQVHDADRIAYIDAHLRATHEAIARGVDVRGYFLWSLLDNFEWAEGYAKRFGIVHVDFENQQRTLKDSARWYGAVALRNGLPADREA</sequence>
<dbReference type="RefSeq" id="WP_098755293.1">
    <property type="nucleotide sequence ID" value="NZ_WHPN01000327.1"/>
</dbReference>
<dbReference type="InterPro" id="IPR033132">
    <property type="entry name" value="GH_1_N_CS"/>
</dbReference>
<gene>
    <name evidence="11" type="ORF">GCU69_20820</name>
</gene>
<dbReference type="Proteomes" id="UP000621266">
    <property type="component" value="Unassembled WGS sequence"/>
</dbReference>
<protein>
    <recommendedName>
        <fullName evidence="3 10">Beta-glucosidase</fullName>
        <ecNumber evidence="3 10">3.2.1.21</ecNumber>
    </recommendedName>
</protein>
<evidence type="ECO:0000256" key="3">
    <source>
        <dbReference type="ARBA" id="ARBA00012744"/>
    </source>
</evidence>
<dbReference type="NCBIfam" id="TIGR03356">
    <property type="entry name" value="BGL"/>
    <property type="match status" value="1"/>
</dbReference>
<dbReference type="Pfam" id="PF00232">
    <property type="entry name" value="Glyco_hydro_1"/>
    <property type="match status" value="1"/>
</dbReference>
<dbReference type="InterPro" id="IPR017736">
    <property type="entry name" value="Glyco_hydro_1_beta-glucosidase"/>
</dbReference>
<dbReference type="Gene3D" id="3.20.20.80">
    <property type="entry name" value="Glycosidases"/>
    <property type="match status" value="1"/>
</dbReference>
<dbReference type="InterPro" id="IPR018120">
    <property type="entry name" value="Glyco_hydro_1_AS"/>
</dbReference>
<comment type="caution">
    <text evidence="11">The sequence shown here is derived from an EMBL/GenBank/DDBJ whole genome shotgun (WGS) entry which is preliminary data.</text>
</comment>
<dbReference type="PROSITE" id="PS00572">
    <property type="entry name" value="GLYCOSYL_HYDROL_F1_1"/>
    <property type="match status" value="1"/>
</dbReference>
<name>A0ABQ7FIZ6_9ACTN</name>
<evidence type="ECO:0000256" key="8">
    <source>
        <dbReference type="ARBA" id="ARBA00023326"/>
    </source>
</evidence>
<organism evidence="11 12">
    <name type="scientific">Streptomyces lycii</name>
    <dbReference type="NCBI Taxonomy" id="2654337"/>
    <lineage>
        <taxon>Bacteria</taxon>
        <taxon>Bacillati</taxon>
        <taxon>Actinomycetota</taxon>
        <taxon>Actinomycetes</taxon>
        <taxon>Kitasatosporales</taxon>
        <taxon>Streptomycetaceae</taxon>
        <taxon>Streptomyces</taxon>
    </lineage>
</organism>
<dbReference type="SUPFAM" id="SSF51445">
    <property type="entry name" value="(Trans)glycosidases"/>
    <property type="match status" value="1"/>
</dbReference>
<feature type="active site" description="Nucleophile" evidence="9">
    <location>
        <position position="376"/>
    </location>
</feature>
<keyword evidence="6" id="KW-0119">Carbohydrate metabolism</keyword>
<evidence type="ECO:0000256" key="9">
    <source>
        <dbReference type="PROSITE-ProRule" id="PRU10055"/>
    </source>
</evidence>
<proteinExistence type="inferred from homology"/>
<dbReference type="EMBL" id="WHPN01000327">
    <property type="protein sequence ID" value="KAF4407228.1"/>
    <property type="molecule type" value="Genomic_DNA"/>
</dbReference>
<evidence type="ECO:0000256" key="4">
    <source>
        <dbReference type="ARBA" id="ARBA00022801"/>
    </source>
</evidence>
<evidence type="ECO:0000256" key="6">
    <source>
        <dbReference type="ARBA" id="ARBA00023277"/>
    </source>
</evidence>
<keyword evidence="4 10" id="KW-0378">Hydrolase</keyword>
<keyword evidence="7 10" id="KW-0326">Glycosidase</keyword>
<evidence type="ECO:0000313" key="11">
    <source>
        <dbReference type="EMBL" id="KAF4407228.1"/>
    </source>
</evidence>
<dbReference type="InterPro" id="IPR017853">
    <property type="entry name" value="GH"/>
</dbReference>
<keyword evidence="5" id="KW-0136">Cellulose degradation</keyword>
<evidence type="ECO:0000256" key="10">
    <source>
        <dbReference type="RuleBase" id="RU361175"/>
    </source>
</evidence>
<dbReference type="PROSITE" id="PS00653">
    <property type="entry name" value="GLYCOSYL_HYDROL_F1_2"/>
    <property type="match status" value="1"/>
</dbReference>
<evidence type="ECO:0000313" key="12">
    <source>
        <dbReference type="Proteomes" id="UP000621266"/>
    </source>
</evidence>
<dbReference type="PANTHER" id="PTHR10353:SF36">
    <property type="entry name" value="LP05116P"/>
    <property type="match status" value="1"/>
</dbReference>